<protein>
    <submittedName>
        <fullName evidence="1">Uncharacterized protein</fullName>
    </submittedName>
</protein>
<proteinExistence type="predicted"/>
<organism evidence="1 2">
    <name type="scientific">Lederbergia citrisecunda</name>
    <dbReference type="NCBI Taxonomy" id="2833583"/>
    <lineage>
        <taxon>Bacteria</taxon>
        <taxon>Bacillati</taxon>
        <taxon>Bacillota</taxon>
        <taxon>Bacilli</taxon>
        <taxon>Bacillales</taxon>
        <taxon>Bacillaceae</taxon>
        <taxon>Lederbergia</taxon>
    </lineage>
</organism>
<accession>A0A942TR21</accession>
<dbReference type="EMBL" id="JAGYPJ010000001">
    <property type="protein sequence ID" value="MBS4200294.1"/>
    <property type="molecule type" value="Genomic_DNA"/>
</dbReference>
<name>A0A942TR21_9BACI</name>
<keyword evidence="2" id="KW-1185">Reference proteome</keyword>
<sequence>MKKEKIYGIYRGDEFVTVGTLKECAEHLGVKENTIRFMTTPSYAKRRKDDGNSLVAFLVE</sequence>
<dbReference type="AlphaFoldDB" id="A0A942TR21"/>
<comment type="caution">
    <text evidence="1">The sequence shown here is derived from an EMBL/GenBank/DDBJ whole genome shotgun (WGS) entry which is preliminary data.</text>
</comment>
<dbReference type="Proteomes" id="UP000682713">
    <property type="component" value="Unassembled WGS sequence"/>
</dbReference>
<dbReference type="RefSeq" id="WP_213110889.1">
    <property type="nucleotide sequence ID" value="NZ_JAGYPJ010000001.1"/>
</dbReference>
<gene>
    <name evidence="1" type="ORF">KHA93_11695</name>
</gene>
<evidence type="ECO:0000313" key="1">
    <source>
        <dbReference type="EMBL" id="MBS4200294.1"/>
    </source>
</evidence>
<reference evidence="1 2" key="1">
    <citation type="submission" date="2021-05" db="EMBL/GenBank/DDBJ databases">
        <title>Novel Bacillus species.</title>
        <authorList>
            <person name="Liu G."/>
        </authorList>
    </citation>
    <scope>NUCLEOTIDE SEQUENCE [LARGE SCALE GENOMIC DNA]</scope>
    <source>
        <strain evidence="1 2">FJAT-49732</strain>
    </source>
</reference>
<evidence type="ECO:0000313" key="2">
    <source>
        <dbReference type="Proteomes" id="UP000682713"/>
    </source>
</evidence>